<comment type="caution">
    <text evidence="11">The sequence shown here is derived from an EMBL/GenBank/DDBJ whole genome shotgun (WGS) entry which is preliminary data.</text>
</comment>
<evidence type="ECO:0000256" key="8">
    <source>
        <dbReference type="PROSITE-ProRule" id="PRU00169"/>
    </source>
</evidence>
<sequence length="532" mass="61917">MIKLVIVDDEKITREGLLQYIPWHDLGVDVVEIAGDGFEALEIAERLQPDIILSDIRMPDMDGIELAGKLRDILPQCTILFLSAYADKEYLKSAIHLKALHYLEKPVNREEVKSAIKDAVQAIVVEKRKRADDVDMRVRFERSSSVFKEKLVLEMTNGQVLPDEIKMYFATLQLDMPLTGDFVTTLIKLDIESDSQIEIQQKHKDQIIKSVDTIFADPQIKHLAGFKHTNHILVHFYGQSIRHLFFSASLLEQLKMSIEHIVGLKTNLFIALGKKVHTISDVQESYFTAAIALQKQFFIGHNRIVMYEEECESVYELDESLSNKFLDYIKEHEQEKAKVYIRSLNDDFRRNTNLLVNSIKNVYFNMLVGLNKFAEEFNITIIEDEHKKDFLWEMITRIPTLTEIEVYLLERINFVFEKMKTMDNIGENIYQIMQYISEHFAEESLTIAAIANNMYLTPTYICKIFKNKTGKTINQYITEVRIEKAKGLLKEEKIKLLEISHRVGYLSPNHFAKTFKKLTGMNPSEFRERHFL</sequence>
<accession>A0ABQ1EX79</accession>
<evidence type="ECO:0000256" key="3">
    <source>
        <dbReference type="ARBA" id="ARBA00022553"/>
    </source>
</evidence>
<keyword evidence="12" id="KW-1185">Reference proteome</keyword>
<organism evidence="11 12">
    <name type="scientific">Paenibacillus marchantiophytorum</name>
    <dbReference type="NCBI Taxonomy" id="1619310"/>
    <lineage>
        <taxon>Bacteria</taxon>
        <taxon>Bacillati</taxon>
        <taxon>Bacillota</taxon>
        <taxon>Bacilli</taxon>
        <taxon>Bacillales</taxon>
        <taxon>Paenibacillaceae</taxon>
        <taxon>Paenibacillus</taxon>
    </lineage>
</organism>
<name>A0ABQ1EX79_9BACL</name>
<dbReference type="PANTHER" id="PTHR42713:SF3">
    <property type="entry name" value="TRANSCRIPTIONAL REGULATORY PROTEIN HPTR"/>
    <property type="match status" value="1"/>
</dbReference>
<dbReference type="InterPro" id="IPR009057">
    <property type="entry name" value="Homeodomain-like_sf"/>
</dbReference>
<dbReference type="InterPro" id="IPR001789">
    <property type="entry name" value="Sig_transdc_resp-reg_receiver"/>
</dbReference>
<dbReference type="SMART" id="SM00448">
    <property type="entry name" value="REC"/>
    <property type="match status" value="1"/>
</dbReference>
<dbReference type="InterPro" id="IPR018060">
    <property type="entry name" value="HTH_AraC"/>
</dbReference>
<evidence type="ECO:0000256" key="4">
    <source>
        <dbReference type="ARBA" id="ARBA00023012"/>
    </source>
</evidence>
<dbReference type="InterPro" id="IPR051552">
    <property type="entry name" value="HptR"/>
</dbReference>
<evidence type="ECO:0000313" key="11">
    <source>
        <dbReference type="EMBL" id="GFZ90434.1"/>
    </source>
</evidence>
<dbReference type="Proteomes" id="UP000615455">
    <property type="component" value="Unassembled WGS sequence"/>
</dbReference>
<evidence type="ECO:0000259" key="10">
    <source>
        <dbReference type="PROSITE" id="PS50110"/>
    </source>
</evidence>
<evidence type="ECO:0000256" key="6">
    <source>
        <dbReference type="ARBA" id="ARBA00023125"/>
    </source>
</evidence>
<keyword evidence="7" id="KW-0804">Transcription</keyword>
<feature type="domain" description="HTH araC/xylS-type" evidence="9">
    <location>
        <begin position="430"/>
        <end position="529"/>
    </location>
</feature>
<dbReference type="SMART" id="SM00342">
    <property type="entry name" value="HTH_ARAC"/>
    <property type="match status" value="1"/>
</dbReference>
<dbReference type="InterPro" id="IPR018062">
    <property type="entry name" value="HTH_AraC-typ_CS"/>
</dbReference>
<keyword evidence="6 11" id="KW-0238">DNA-binding</keyword>
<dbReference type="SUPFAM" id="SSF52172">
    <property type="entry name" value="CheY-like"/>
    <property type="match status" value="1"/>
</dbReference>
<dbReference type="Gene3D" id="3.40.50.2300">
    <property type="match status" value="1"/>
</dbReference>
<dbReference type="Pfam" id="PF12833">
    <property type="entry name" value="HTH_18"/>
    <property type="match status" value="1"/>
</dbReference>
<dbReference type="PROSITE" id="PS50110">
    <property type="entry name" value="RESPONSE_REGULATORY"/>
    <property type="match status" value="1"/>
</dbReference>
<dbReference type="EMBL" id="BMHE01000022">
    <property type="protein sequence ID" value="GFZ90434.1"/>
    <property type="molecule type" value="Genomic_DNA"/>
</dbReference>
<comment type="subcellular location">
    <subcellularLocation>
        <location evidence="1">Cytoplasm</location>
    </subcellularLocation>
</comment>
<dbReference type="Pfam" id="PF00072">
    <property type="entry name" value="Response_reg"/>
    <property type="match status" value="1"/>
</dbReference>
<evidence type="ECO:0000256" key="7">
    <source>
        <dbReference type="ARBA" id="ARBA00023163"/>
    </source>
</evidence>
<feature type="modified residue" description="4-aspartylphosphate" evidence="8">
    <location>
        <position position="55"/>
    </location>
</feature>
<dbReference type="InterPro" id="IPR020449">
    <property type="entry name" value="Tscrpt_reg_AraC-type_HTH"/>
</dbReference>
<keyword evidence="2" id="KW-0963">Cytoplasm</keyword>
<gene>
    <name evidence="11" type="ORF">GCM10008018_40910</name>
</gene>
<feature type="domain" description="Response regulatory" evidence="10">
    <location>
        <begin position="3"/>
        <end position="120"/>
    </location>
</feature>
<dbReference type="PANTHER" id="PTHR42713">
    <property type="entry name" value="HISTIDINE KINASE-RELATED"/>
    <property type="match status" value="1"/>
</dbReference>
<dbReference type="GO" id="GO:0003677">
    <property type="term" value="F:DNA binding"/>
    <property type="evidence" value="ECO:0007669"/>
    <property type="project" value="UniProtKB-KW"/>
</dbReference>
<dbReference type="PRINTS" id="PR00032">
    <property type="entry name" value="HTHARAC"/>
</dbReference>
<dbReference type="PROSITE" id="PS00041">
    <property type="entry name" value="HTH_ARAC_FAMILY_1"/>
    <property type="match status" value="1"/>
</dbReference>
<evidence type="ECO:0000256" key="5">
    <source>
        <dbReference type="ARBA" id="ARBA00023015"/>
    </source>
</evidence>
<evidence type="ECO:0000256" key="2">
    <source>
        <dbReference type="ARBA" id="ARBA00022490"/>
    </source>
</evidence>
<dbReference type="PROSITE" id="PS01124">
    <property type="entry name" value="HTH_ARAC_FAMILY_2"/>
    <property type="match status" value="1"/>
</dbReference>
<dbReference type="CDD" id="cd17536">
    <property type="entry name" value="REC_YesN-like"/>
    <property type="match status" value="1"/>
</dbReference>
<dbReference type="RefSeq" id="WP_189014484.1">
    <property type="nucleotide sequence ID" value="NZ_BMHE01000022.1"/>
</dbReference>
<dbReference type="Gene3D" id="1.10.10.60">
    <property type="entry name" value="Homeodomain-like"/>
    <property type="match status" value="2"/>
</dbReference>
<reference evidence="12" key="1">
    <citation type="journal article" date="2019" name="Int. J. Syst. Evol. Microbiol.">
        <title>The Global Catalogue of Microorganisms (GCM) 10K type strain sequencing project: providing services to taxonomists for standard genome sequencing and annotation.</title>
        <authorList>
            <consortium name="The Broad Institute Genomics Platform"/>
            <consortium name="The Broad Institute Genome Sequencing Center for Infectious Disease"/>
            <person name="Wu L."/>
            <person name="Ma J."/>
        </authorList>
    </citation>
    <scope>NUCLEOTIDE SEQUENCE [LARGE SCALE GENOMIC DNA]</scope>
    <source>
        <strain evidence="12">CGMCC 1.15043</strain>
    </source>
</reference>
<proteinExistence type="predicted"/>
<keyword evidence="5" id="KW-0805">Transcription regulation</keyword>
<evidence type="ECO:0000313" key="12">
    <source>
        <dbReference type="Proteomes" id="UP000615455"/>
    </source>
</evidence>
<keyword evidence="4" id="KW-0902">Two-component regulatory system</keyword>
<dbReference type="SUPFAM" id="SSF46689">
    <property type="entry name" value="Homeodomain-like"/>
    <property type="match status" value="1"/>
</dbReference>
<evidence type="ECO:0000256" key="1">
    <source>
        <dbReference type="ARBA" id="ARBA00004496"/>
    </source>
</evidence>
<protein>
    <submittedName>
        <fullName evidence="11">DNA-binding response regulator</fullName>
    </submittedName>
</protein>
<evidence type="ECO:0000259" key="9">
    <source>
        <dbReference type="PROSITE" id="PS01124"/>
    </source>
</evidence>
<keyword evidence="3 8" id="KW-0597">Phosphoprotein</keyword>
<dbReference type="InterPro" id="IPR011006">
    <property type="entry name" value="CheY-like_superfamily"/>
</dbReference>